<proteinExistence type="predicted"/>
<feature type="region of interest" description="Disordered" evidence="1">
    <location>
        <begin position="38"/>
        <end position="76"/>
    </location>
</feature>
<sequence>MKRVIRVPCNMSAVEDKTLDTCKLDYGSRVCIMKINVPKPQHKDRTRMNRKREGSAISVSQATHSKHSDEKKSMGPWNQIISWSGWRDSTSVTSL</sequence>
<protein>
    <submittedName>
        <fullName evidence="2">Uncharacterized protein</fullName>
    </submittedName>
</protein>
<accession>A0A835KAP5</accession>
<comment type="caution">
    <text evidence="2">The sequence shown here is derived from an EMBL/GenBank/DDBJ whole genome shotgun (WGS) entry which is preliminary data.</text>
</comment>
<reference evidence="2 3" key="1">
    <citation type="submission" date="2020-10" db="EMBL/GenBank/DDBJ databases">
        <title>Plant Genome Project.</title>
        <authorList>
            <person name="Zhang R.-G."/>
        </authorList>
    </citation>
    <scope>NUCLEOTIDE SEQUENCE [LARGE SCALE GENOMIC DNA]</scope>
    <source>
        <strain evidence="2">FAFU-HL-1</strain>
        <tissue evidence="2">Leaf</tissue>
    </source>
</reference>
<dbReference type="AlphaFoldDB" id="A0A835KAP5"/>
<keyword evidence="3" id="KW-1185">Reference proteome</keyword>
<evidence type="ECO:0000256" key="1">
    <source>
        <dbReference type="SAM" id="MobiDB-lite"/>
    </source>
</evidence>
<evidence type="ECO:0000313" key="2">
    <source>
        <dbReference type="EMBL" id="KAF9684055.1"/>
    </source>
</evidence>
<evidence type="ECO:0000313" key="3">
    <source>
        <dbReference type="Proteomes" id="UP000657918"/>
    </source>
</evidence>
<name>A0A835KAP5_9ROSI</name>
<gene>
    <name evidence="2" type="ORF">SADUNF_Sadunf04G0077800</name>
</gene>
<dbReference type="EMBL" id="JADGMS010000004">
    <property type="protein sequence ID" value="KAF9684055.1"/>
    <property type="molecule type" value="Genomic_DNA"/>
</dbReference>
<feature type="compositionally biased region" description="Basic and acidic residues" evidence="1">
    <location>
        <begin position="41"/>
        <end position="54"/>
    </location>
</feature>
<organism evidence="2 3">
    <name type="scientific">Salix dunnii</name>
    <dbReference type="NCBI Taxonomy" id="1413687"/>
    <lineage>
        <taxon>Eukaryota</taxon>
        <taxon>Viridiplantae</taxon>
        <taxon>Streptophyta</taxon>
        <taxon>Embryophyta</taxon>
        <taxon>Tracheophyta</taxon>
        <taxon>Spermatophyta</taxon>
        <taxon>Magnoliopsida</taxon>
        <taxon>eudicotyledons</taxon>
        <taxon>Gunneridae</taxon>
        <taxon>Pentapetalae</taxon>
        <taxon>rosids</taxon>
        <taxon>fabids</taxon>
        <taxon>Malpighiales</taxon>
        <taxon>Salicaceae</taxon>
        <taxon>Saliceae</taxon>
        <taxon>Salix</taxon>
    </lineage>
</organism>
<dbReference type="Proteomes" id="UP000657918">
    <property type="component" value="Chromosome 4"/>
</dbReference>